<evidence type="ECO:0000313" key="2">
    <source>
        <dbReference type="EMBL" id="SUO94567.1"/>
    </source>
</evidence>
<keyword evidence="3" id="KW-1185">Reference proteome</keyword>
<dbReference type="PROSITE" id="PS51782">
    <property type="entry name" value="LYSM"/>
    <property type="match status" value="1"/>
</dbReference>
<dbReference type="PANTHER" id="PTHR34700:SF8">
    <property type="entry name" value="POTASSIUM BINDING PROTEIN KBP"/>
    <property type="match status" value="1"/>
</dbReference>
<name>A0A380MTA5_9GAMM</name>
<feature type="domain" description="LysM" evidence="1">
    <location>
        <begin position="60"/>
        <end position="108"/>
    </location>
</feature>
<dbReference type="CDD" id="cd00118">
    <property type="entry name" value="LysM"/>
    <property type="match status" value="1"/>
</dbReference>
<evidence type="ECO:0000259" key="1">
    <source>
        <dbReference type="PROSITE" id="PS51782"/>
    </source>
</evidence>
<accession>A0A380MTA5</accession>
<dbReference type="InterPro" id="IPR018392">
    <property type="entry name" value="LysM"/>
</dbReference>
<dbReference type="SUPFAM" id="SSF54106">
    <property type="entry name" value="LysM domain"/>
    <property type="match status" value="1"/>
</dbReference>
<dbReference type="Proteomes" id="UP000254601">
    <property type="component" value="Unassembled WGS sequence"/>
</dbReference>
<dbReference type="PROSITE" id="PS51257">
    <property type="entry name" value="PROKAR_LIPOPROTEIN"/>
    <property type="match status" value="1"/>
</dbReference>
<organism evidence="2 3">
    <name type="scientific">Suttonella ornithocola</name>
    <dbReference type="NCBI Taxonomy" id="279832"/>
    <lineage>
        <taxon>Bacteria</taxon>
        <taxon>Pseudomonadati</taxon>
        <taxon>Pseudomonadota</taxon>
        <taxon>Gammaproteobacteria</taxon>
        <taxon>Cardiobacteriales</taxon>
        <taxon>Cardiobacteriaceae</taxon>
        <taxon>Suttonella</taxon>
    </lineage>
</organism>
<dbReference type="InterPro" id="IPR036779">
    <property type="entry name" value="LysM_dom_sf"/>
</dbReference>
<reference evidence="2 3" key="1">
    <citation type="submission" date="2018-06" db="EMBL/GenBank/DDBJ databases">
        <authorList>
            <consortium name="Pathogen Informatics"/>
            <person name="Doyle S."/>
        </authorList>
    </citation>
    <scope>NUCLEOTIDE SEQUENCE [LARGE SCALE GENOMIC DNA]</scope>
    <source>
        <strain evidence="2 3">NCTC13337</strain>
    </source>
</reference>
<dbReference type="SMART" id="SM00257">
    <property type="entry name" value="LysM"/>
    <property type="match status" value="1"/>
</dbReference>
<dbReference type="EMBL" id="UHIC01000001">
    <property type="protein sequence ID" value="SUO94567.1"/>
    <property type="molecule type" value="Genomic_DNA"/>
</dbReference>
<protein>
    <submittedName>
        <fullName evidence="2">Spore coat assembly protein SafA</fullName>
    </submittedName>
</protein>
<dbReference type="RefSeq" id="WP_072576515.1">
    <property type="nucleotide sequence ID" value="NZ_LWHB01000079.1"/>
</dbReference>
<dbReference type="Pfam" id="PF01476">
    <property type="entry name" value="LysM"/>
    <property type="match status" value="1"/>
</dbReference>
<proteinExistence type="predicted"/>
<dbReference type="Gene3D" id="3.10.350.10">
    <property type="entry name" value="LysM domain"/>
    <property type="match status" value="1"/>
</dbReference>
<sequence>MLKSRINGLLVGMSVAAIIAGCSSPKDPFLNRMERPTEQCLAEGITTGDAQQAFGDRQVLRYVVKKGDTLWDISKRFLVLPWYWKQLWYDNPQVRNPHLIYPGDVLSVVTLNGERRITITEANSRYHGANTGRYTKNGLPIYKYKPGYREYSLTDGPITFAYGAIAPFLLHTEVFSAEQVKGLPKIFGNAGDYLTLTDQQEIYTKHLPEEQKDYRVYRVGQQLLDYSLLKAQGGSRRFEKPPVLGYQMDYVGQVSVIGDDISSDLTKLKPVEVAQVMQEGDVLVPLNAHEELDYFPKLPSPQCNRGYMLSNTNTQTLMVKEFDTVITSFGEDNQAEVGDIWKIVRPGPMRNIDGQVVKIPAKELGYLMIIKVYPRYSLGFVLESTQNIDLTDSLVRP</sequence>
<dbReference type="PANTHER" id="PTHR34700">
    <property type="entry name" value="POTASSIUM BINDING PROTEIN KBP"/>
    <property type="match status" value="1"/>
</dbReference>
<dbReference type="AlphaFoldDB" id="A0A380MTA5"/>
<gene>
    <name evidence="2" type="ORF">NCTC13337_00817</name>
</gene>
<evidence type="ECO:0000313" key="3">
    <source>
        <dbReference type="Proteomes" id="UP000254601"/>
    </source>
</evidence>
<dbReference type="InterPro" id="IPR052196">
    <property type="entry name" value="Bact_Kbp"/>
</dbReference>